<gene>
    <name evidence="2" type="ORF">HNR50_000433</name>
</gene>
<dbReference type="EMBL" id="JACHGJ010000001">
    <property type="protein sequence ID" value="MBB6478800.1"/>
    <property type="molecule type" value="Genomic_DNA"/>
</dbReference>
<dbReference type="AlphaFoldDB" id="A0A841R6X9"/>
<evidence type="ECO:0008006" key="4">
    <source>
        <dbReference type="Google" id="ProtNLM"/>
    </source>
</evidence>
<keyword evidence="1" id="KW-0812">Transmembrane</keyword>
<name>A0A841R6X9_9SPIO</name>
<evidence type="ECO:0000256" key="1">
    <source>
        <dbReference type="SAM" id="Phobius"/>
    </source>
</evidence>
<protein>
    <recommendedName>
        <fullName evidence="4">Tetratricopeptide repeat protein</fullName>
    </recommendedName>
</protein>
<keyword evidence="3" id="KW-1185">Reference proteome</keyword>
<sequence>MPLYLEDELFYFLLGISCLHTRDLGGSEFYFKRSLQVNNENIESRLYLAAVNLKKKDQANAARLWLNVLDLEPDNRLARKGLETLKKIKSTSELEEYITSNKFYKLTPKMKGFHPLLKQFMIIMTLIVVVAAGSFALYPYIKVDKNIREQAVNLSLDNYIGPLINMDGNFVFQMTGDEIKSLFKSAVEDFHNFDDNSLQMKINKIKMSNASDELKSKISLLENLIEQPNMVTLKTNFNYRQVAENPLLYRNCYVLWTGRITNISYEEDKIKLDLLVGYEEEKILEGIVSVEIPFETSLNESVPMEILGQIRNLGGKIVLTAVSVRSIIK</sequence>
<keyword evidence="1" id="KW-0472">Membrane</keyword>
<accession>A0A841R6X9</accession>
<dbReference type="SUPFAM" id="SSF48452">
    <property type="entry name" value="TPR-like"/>
    <property type="match status" value="1"/>
</dbReference>
<organism evidence="2 3">
    <name type="scientific">Spirochaeta isovalerica</name>
    <dbReference type="NCBI Taxonomy" id="150"/>
    <lineage>
        <taxon>Bacteria</taxon>
        <taxon>Pseudomonadati</taxon>
        <taxon>Spirochaetota</taxon>
        <taxon>Spirochaetia</taxon>
        <taxon>Spirochaetales</taxon>
        <taxon>Spirochaetaceae</taxon>
        <taxon>Spirochaeta</taxon>
    </lineage>
</organism>
<dbReference type="InterPro" id="IPR011990">
    <property type="entry name" value="TPR-like_helical_dom_sf"/>
</dbReference>
<keyword evidence="1" id="KW-1133">Transmembrane helix</keyword>
<dbReference type="Proteomes" id="UP000587760">
    <property type="component" value="Unassembled WGS sequence"/>
</dbReference>
<comment type="caution">
    <text evidence="2">The sequence shown here is derived from an EMBL/GenBank/DDBJ whole genome shotgun (WGS) entry which is preliminary data.</text>
</comment>
<proteinExistence type="predicted"/>
<evidence type="ECO:0000313" key="3">
    <source>
        <dbReference type="Proteomes" id="UP000587760"/>
    </source>
</evidence>
<evidence type="ECO:0000313" key="2">
    <source>
        <dbReference type="EMBL" id="MBB6478800.1"/>
    </source>
</evidence>
<dbReference type="Gene3D" id="1.25.40.10">
    <property type="entry name" value="Tetratricopeptide repeat domain"/>
    <property type="match status" value="1"/>
</dbReference>
<feature type="transmembrane region" description="Helical" evidence="1">
    <location>
        <begin position="120"/>
        <end position="141"/>
    </location>
</feature>
<dbReference type="RefSeq" id="WP_184743048.1">
    <property type="nucleotide sequence ID" value="NZ_JACHGJ010000001.1"/>
</dbReference>
<reference evidence="2 3" key="1">
    <citation type="submission" date="2020-08" db="EMBL/GenBank/DDBJ databases">
        <title>Genomic Encyclopedia of Type Strains, Phase IV (KMG-IV): sequencing the most valuable type-strain genomes for metagenomic binning, comparative biology and taxonomic classification.</title>
        <authorList>
            <person name="Goeker M."/>
        </authorList>
    </citation>
    <scope>NUCLEOTIDE SEQUENCE [LARGE SCALE GENOMIC DNA]</scope>
    <source>
        <strain evidence="2 3">DSM 2461</strain>
    </source>
</reference>